<dbReference type="EMBL" id="JAXOVC010000001">
    <property type="protein sequence ID" value="KAK4508065.1"/>
    <property type="molecule type" value="Genomic_DNA"/>
</dbReference>
<evidence type="ECO:0000313" key="3">
    <source>
        <dbReference type="Proteomes" id="UP001305779"/>
    </source>
</evidence>
<dbReference type="InterPro" id="IPR050266">
    <property type="entry name" value="AB_hydrolase_sf"/>
</dbReference>
<feature type="domain" description="AB hydrolase-1" evidence="1">
    <location>
        <begin position="43"/>
        <end position="289"/>
    </location>
</feature>
<comment type="caution">
    <text evidence="2">The sequence shown here is derived from an EMBL/GenBank/DDBJ whole genome shotgun (WGS) entry which is preliminary data.</text>
</comment>
<protein>
    <recommendedName>
        <fullName evidence="1">AB hydrolase-1 domain-containing protein</fullName>
    </recommendedName>
</protein>
<sequence>MSTQQTAKTQYITASNGVNFAYRRLGNHNTSDVPLVMHIHFRANMDFWDPILVNTLAAKRPVILFDQAGVGRSSGHVATTYQGWADNVVALVDALGISKFDLLGFSMGGFTVQMVALTRPEAIRKLVICGSGPSRPIEGAEKGIVWPRDVPPERPIALLSGAKPEDKEHIEESIAVSFFPETEPGRLAARKYFDRIYTRTTSSANDHEEALHSLLSPEKTREQRKAGADWAKPNPKNSFHRLGELKIPVLVLNGDDDVLIPTSQSWELLKGIENAQLIVYPKAGHGFLWQYAERVAKDVDVFLNEDLDAVTARL</sequence>
<gene>
    <name evidence="2" type="ORF">PRZ48_001802</name>
</gene>
<dbReference type="PANTHER" id="PTHR43798:SF5">
    <property type="entry name" value="MONOACYLGLYCEROL LIPASE ABHD6"/>
    <property type="match status" value="1"/>
</dbReference>
<dbReference type="SUPFAM" id="SSF53474">
    <property type="entry name" value="alpha/beta-Hydrolases"/>
    <property type="match status" value="1"/>
</dbReference>
<keyword evidence="3" id="KW-1185">Reference proteome</keyword>
<dbReference type="InterPro" id="IPR029058">
    <property type="entry name" value="AB_hydrolase_fold"/>
</dbReference>
<name>A0ABR0F444_ZASCE</name>
<dbReference type="Gene3D" id="3.40.50.1820">
    <property type="entry name" value="alpha/beta hydrolase"/>
    <property type="match status" value="1"/>
</dbReference>
<accession>A0ABR0F444</accession>
<reference evidence="2 3" key="1">
    <citation type="journal article" date="2023" name="G3 (Bethesda)">
        <title>A chromosome-level genome assembly of Zasmidium syzygii isolated from banana leaves.</title>
        <authorList>
            <person name="van Westerhoven A.C."/>
            <person name="Mehrabi R."/>
            <person name="Talebi R."/>
            <person name="Steentjes M.B.F."/>
            <person name="Corcolon B."/>
            <person name="Chong P.A."/>
            <person name="Kema G.H.J."/>
            <person name="Seidl M.F."/>
        </authorList>
    </citation>
    <scope>NUCLEOTIDE SEQUENCE [LARGE SCALE GENOMIC DNA]</scope>
    <source>
        <strain evidence="2 3">P124</strain>
    </source>
</reference>
<evidence type="ECO:0000313" key="2">
    <source>
        <dbReference type="EMBL" id="KAK4508065.1"/>
    </source>
</evidence>
<organism evidence="2 3">
    <name type="scientific">Zasmidium cellare</name>
    <name type="common">Wine cellar mold</name>
    <name type="synonym">Racodium cellare</name>
    <dbReference type="NCBI Taxonomy" id="395010"/>
    <lineage>
        <taxon>Eukaryota</taxon>
        <taxon>Fungi</taxon>
        <taxon>Dikarya</taxon>
        <taxon>Ascomycota</taxon>
        <taxon>Pezizomycotina</taxon>
        <taxon>Dothideomycetes</taxon>
        <taxon>Dothideomycetidae</taxon>
        <taxon>Mycosphaerellales</taxon>
        <taxon>Mycosphaerellaceae</taxon>
        <taxon>Zasmidium</taxon>
    </lineage>
</organism>
<dbReference type="Proteomes" id="UP001305779">
    <property type="component" value="Unassembled WGS sequence"/>
</dbReference>
<evidence type="ECO:0000259" key="1">
    <source>
        <dbReference type="Pfam" id="PF00561"/>
    </source>
</evidence>
<dbReference type="PANTHER" id="PTHR43798">
    <property type="entry name" value="MONOACYLGLYCEROL LIPASE"/>
    <property type="match status" value="1"/>
</dbReference>
<dbReference type="InterPro" id="IPR000073">
    <property type="entry name" value="AB_hydrolase_1"/>
</dbReference>
<proteinExistence type="predicted"/>
<dbReference type="Pfam" id="PF00561">
    <property type="entry name" value="Abhydrolase_1"/>
    <property type="match status" value="1"/>
</dbReference>